<dbReference type="AlphaFoldDB" id="A0A127M1Z5"/>
<dbReference type="STRING" id="1470434.AZF00_02540"/>
<dbReference type="PRINTS" id="PR00081">
    <property type="entry name" value="GDHRDH"/>
</dbReference>
<sequence length="275" mass="29904">MDIEEQQVAVITGAASGIGLALVQVCAARTIRFVAADISLPRLESLSHDLLQRNIDHQIMVCDVSDPSQVKALADLAYSHYGRVNLLFNNAGIMINGLSWECGVAQWQTVMNVNFMGAVFGIHEFVPRMLAQASPAHIVNTSSLAGLLSSPMMGPYSASKHALVSLSETLLYDLQSQGADIGVSVLCPAQVASNIMDLIDADDNVLHKAGQLNDFLRDGIRDGMQPCDVAELVFDAIERGAFWIFTHPDFKSAYISKAQSMVNERNPCFEQVFCD</sequence>
<dbReference type="KEGG" id="zal:AZF00_02540"/>
<dbReference type="Gene3D" id="3.40.50.720">
    <property type="entry name" value="NAD(P)-binding Rossmann-like Domain"/>
    <property type="match status" value="1"/>
</dbReference>
<proteinExistence type="inferred from homology"/>
<feature type="domain" description="Ketoreductase" evidence="4">
    <location>
        <begin position="7"/>
        <end position="194"/>
    </location>
</feature>
<evidence type="ECO:0000259" key="4">
    <source>
        <dbReference type="SMART" id="SM00822"/>
    </source>
</evidence>
<evidence type="ECO:0000313" key="6">
    <source>
        <dbReference type="Proteomes" id="UP000074119"/>
    </source>
</evidence>
<evidence type="ECO:0000256" key="3">
    <source>
        <dbReference type="RuleBase" id="RU000363"/>
    </source>
</evidence>
<dbReference type="PANTHER" id="PTHR43391">
    <property type="entry name" value="RETINOL DEHYDROGENASE-RELATED"/>
    <property type="match status" value="1"/>
</dbReference>
<evidence type="ECO:0000313" key="5">
    <source>
        <dbReference type="EMBL" id="AMO67244.1"/>
    </source>
</evidence>
<dbReference type="InterPro" id="IPR036291">
    <property type="entry name" value="NAD(P)-bd_dom_sf"/>
</dbReference>
<dbReference type="GO" id="GO:0016491">
    <property type="term" value="F:oxidoreductase activity"/>
    <property type="evidence" value="ECO:0007669"/>
    <property type="project" value="UniProtKB-KW"/>
</dbReference>
<dbReference type="InterPro" id="IPR002347">
    <property type="entry name" value="SDR_fam"/>
</dbReference>
<comment type="similarity">
    <text evidence="1 3">Belongs to the short-chain dehydrogenases/reductases (SDR) family.</text>
</comment>
<name>A0A127M1Z5_9GAMM</name>
<dbReference type="EMBL" id="CP014544">
    <property type="protein sequence ID" value="AMO67244.1"/>
    <property type="molecule type" value="Genomic_DNA"/>
</dbReference>
<evidence type="ECO:0000256" key="1">
    <source>
        <dbReference type="ARBA" id="ARBA00006484"/>
    </source>
</evidence>
<dbReference type="SUPFAM" id="SSF51735">
    <property type="entry name" value="NAD(P)-binding Rossmann-fold domains"/>
    <property type="match status" value="1"/>
</dbReference>
<dbReference type="SMART" id="SM00822">
    <property type="entry name" value="PKS_KR"/>
    <property type="match status" value="1"/>
</dbReference>
<dbReference type="Pfam" id="PF00106">
    <property type="entry name" value="adh_short"/>
    <property type="match status" value="1"/>
</dbReference>
<keyword evidence="2" id="KW-0560">Oxidoreductase</keyword>
<dbReference type="Proteomes" id="UP000074119">
    <property type="component" value="Chromosome"/>
</dbReference>
<dbReference type="RefSeq" id="WP_008248169.1">
    <property type="nucleotide sequence ID" value="NZ_CP014544.1"/>
</dbReference>
<dbReference type="InterPro" id="IPR057326">
    <property type="entry name" value="KR_dom"/>
</dbReference>
<dbReference type="PANTHER" id="PTHR43391:SF26">
    <property type="entry name" value="BLL7251 PROTEIN"/>
    <property type="match status" value="1"/>
</dbReference>
<dbReference type="PRINTS" id="PR00080">
    <property type="entry name" value="SDRFAMILY"/>
</dbReference>
<reference evidence="5 6" key="1">
    <citation type="submission" date="2015-12" db="EMBL/GenBank/DDBJ databases">
        <authorList>
            <person name="Shamseldin A."/>
            <person name="Moawad H."/>
            <person name="Abd El-Rahim W.M."/>
            <person name="Sadowsky M.J."/>
        </authorList>
    </citation>
    <scope>NUCLEOTIDE SEQUENCE [LARGE SCALE GENOMIC DNA]</scope>
    <source>
        <strain evidence="5 6">SM2</strain>
    </source>
</reference>
<organism evidence="5 6">
    <name type="scientific">Zhongshania aliphaticivorans</name>
    <dbReference type="NCBI Taxonomy" id="1470434"/>
    <lineage>
        <taxon>Bacteria</taxon>
        <taxon>Pseudomonadati</taxon>
        <taxon>Pseudomonadota</taxon>
        <taxon>Gammaproteobacteria</taxon>
        <taxon>Cellvibrionales</taxon>
        <taxon>Spongiibacteraceae</taxon>
        <taxon>Zhongshania</taxon>
    </lineage>
</organism>
<evidence type="ECO:0000256" key="2">
    <source>
        <dbReference type="ARBA" id="ARBA00023002"/>
    </source>
</evidence>
<accession>A0A127M1Z5</accession>
<protein>
    <recommendedName>
        <fullName evidence="4">Ketoreductase domain-containing protein</fullName>
    </recommendedName>
</protein>
<gene>
    <name evidence="5" type="ORF">AZF00_02540</name>
</gene>
<dbReference type="CDD" id="cd05233">
    <property type="entry name" value="SDR_c"/>
    <property type="match status" value="1"/>
</dbReference>